<name>V9QKG0_9CAUD</name>
<dbReference type="RefSeq" id="YP_009005171.1">
    <property type="nucleotide sequence ID" value="NC_023559.1"/>
</dbReference>
<proteinExistence type="predicted"/>
<reference evidence="1 2" key="1">
    <citation type="journal article" date="2013" name="Int. J. Food Microbiol.">
        <title>Expanding the diversity of oenococcal bacteriophages: insights into a novel group based on the integrase sequence.</title>
        <authorList>
            <person name="Jaomanjaka F."/>
            <person name="Ballestra P."/>
            <person name="Dols-Lafargue M."/>
            <person name="Le Marrec C."/>
        </authorList>
    </citation>
    <scope>NUCLEOTIDE SEQUENCE [LARGE SCALE GENOMIC DNA]</scope>
</reference>
<dbReference type="GeneID" id="18499610"/>
<organism evidence="1 2">
    <name type="scientific">Oenococcus phage phi9805</name>
    <dbReference type="NCBI Taxonomy" id="1435411"/>
    <lineage>
        <taxon>Viruses</taxon>
        <taxon>Duplodnaviria</taxon>
        <taxon>Heunggongvirae</taxon>
        <taxon>Uroviricota</taxon>
        <taxon>Caudoviricetes</taxon>
        <taxon>Sozzivirus</taxon>
        <taxon>Sozzivirus sv9805</taxon>
    </lineage>
</organism>
<dbReference type="Proteomes" id="UP000018880">
    <property type="component" value="Genome"/>
</dbReference>
<keyword evidence="2" id="KW-1185">Reference proteome</keyword>
<sequence>MNIVKYVSSNLRINLPIYSEKRGRCSIQINDLPRELNNSVFKSRTCFLRNYPGVQHQKKRLINFKIFTLMDLDDVNDQSIVNNYKDGHISNLGSDHWIKPYLCPIFCDRNLEDVLKKLIGDMHIEIKTKKIILKFFLYSMIRLLMTMTI</sequence>
<dbReference type="KEGG" id="vg:18499610"/>
<protein>
    <submittedName>
        <fullName evidence="1">Uncharacterized protein</fullName>
    </submittedName>
</protein>
<dbReference type="EMBL" id="KF147927">
    <property type="protein sequence ID" value="AHC30325.1"/>
    <property type="molecule type" value="Genomic_DNA"/>
</dbReference>
<evidence type="ECO:0000313" key="1">
    <source>
        <dbReference type="EMBL" id="AHC30325.1"/>
    </source>
</evidence>
<accession>V9QKG0</accession>
<evidence type="ECO:0000313" key="2">
    <source>
        <dbReference type="Proteomes" id="UP000018880"/>
    </source>
</evidence>